<dbReference type="Pfam" id="PF11716">
    <property type="entry name" value="MDMPI_N"/>
    <property type="match status" value="1"/>
</dbReference>
<dbReference type="Proteomes" id="UP000749040">
    <property type="component" value="Unassembled WGS sequence"/>
</dbReference>
<dbReference type="SUPFAM" id="SSF55718">
    <property type="entry name" value="SCP-like"/>
    <property type="match status" value="1"/>
</dbReference>
<organism evidence="2 3">
    <name type="scientific">Actinacidiphila acididurans</name>
    <dbReference type="NCBI Taxonomy" id="2784346"/>
    <lineage>
        <taxon>Bacteria</taxon>
        <taxon>Bacillati</taxon>
        <taxon>Actinomycetota</taxon>
        <taxon>Actinomycetes</taxon>
        <taxon>Kitasatosporales</taxon>
        <taxon>Streptomycetaceae</taxon>
        <taxon>Actinacidiphila</taxon>
    </lineage>
</organism>
<dbReference type="Gene3D" id="1.20.120.450">
    <property type="entry name" value="dinb family like domain"/>
    <property type="match status" value="1"/>
</dbReference>
<dbReference type="InterPro" id="IPR036527">
    <property type="entry name" value="SCP2_sterol-bd_dom_sf"/>
</dbReference>
<dbReference type="RefSeq" id="WP_205358562.1">
    <property type="nucleotide sequence ID" value="NZ_JADKYB010000010.1"/>
</dbReference>
<sequence>MSYLDRWPAIRAGFEQVNKEFLELVDGVEPGRMATKDWTVADTAAHVTAIAAMYSSLVRGEPIMAFPQLQGPVKSTDVDSIHDFNALTLDIYTERRIPEIRERLSTDIDGILKVTTQADPARTVDWLGQAQVPIAGLFGHFINELQIHGRDIAQATGRPWNPRPQDASYFIEAFMVGMIQNGYGQFVPPGGPPRERRIAVEFSSDYTTPVTFVLHRGLVTIEDPRPDDDVRIFFDPVTMNLMLFGRISRVRAVLSRRVRISGPRPWLLPEFLRTVRTPR</sequence>
<dbReference type="SUPFAM" id="SSF109854">
    <property type="entry name" value="DinB/YfiT-like putative metalloenzymes"/>
    <property type="match status" value="1"/>
</dbReference>
<dbReference type="InterPro" id="IPR034660">
    <property type="entry name" value="DinB/YfiT-like"/>
</dbReference>
<keyword evidence="2" id="KW-0413">Isomerase</keyword>
<dbReference type="GO" id="GO:0016853">
    <property type="term" value="F:isomerase activity"/>
    <property type="evidence" value="ECO:0007669"/>
    <property type="project" value="UniProtKB-KW"/>
</dbReference>
<proteinExistence type="predicted"/>
<protein>
    <submittedName>
        <fullName evidence="2">Maleylpyruvate isomerase N-terminal domain-containing protein</fullName>
    </submittedName>
</protein>
<dbReference type="EMBL" id="JADKYB010000010">
    <property type="protein sequence ID" value="MBM9506683.1"/>
    <property type="molecule type" value="Genomic_DNA"/>
</dbReference>
<accession>A0ABS2TTM3</accession>
<evidence type="ECO:0000313" key="2">
    <source>
        <dbReference type="EMBL" id="MBM9506683.1"/>
    </source>
</evidence>
<reference evidence="2 3" key="1">
    <citation type="submission" date="2021-01" db="EMBL/GenBank/DDBJ databases">
        <title>Streptomyces acididurans sp. nov., isolated from a peat swamp forest soil.</title>
        <authorList>
            <person name="Chantavorakit T."/>
            <person name="Duangmal K."/>
        </authorList>
    </citation>
    <scope>NUCLEOTIDE SEQUENCE [LARGE SCALE GENOMIC DNA]</scope>
    <source>
        <strain evidence="2 3">KK5PA1</strain>
    </source>
</reference>
<comment type="caution">
    <text evidence="2">The sequence shown here is derived from an EMBL/GenBank/DDBJ whole genome shotgun (WGS) entry which is preliminary data.</text>
</comment>
<evidence type="ECO:0000313" key="3">
    <source>
        <dbReference type="Proteomes" id="UP000749040"/>
    </source>
</evidence>
<name>A0ABS2TTM3_9ACTN</name>
<gene>
    <name evidence="2" type="ORF">ITX44_19400</name>
</gene>
<keyword evidence="3" id="KW-1185">Reference proteome</keyword>
<evidence type="ECO:0000259" key="1">
    <source>
        <dbReference type="Pfam" id="PF11716"/>
    </source>
</evidence>
<feature type="domain" description="Mycothiol-dependent maleylpyruvate isomerase metal-binding" evidence="1">
    <location>
        <begin position="35"/>
        <end position="153"/>
    </location>
</feature>
<dbReference type="InterPro" id="IPR024344">
    <property type="entry name" value="MDMPI_metal-binding"/>
</dbReference>